<dbReference type="AlphaFoldDB" id="A0A542Z956"/>
<proteinExistence type="predicted"/>
<dbReference type="Gene3D" id="3.40.50.150">
    <property type="entry name" value="Vaccinia Virus protein VP39"/>
    <property type="match status" value="1"/>
</dbReference>
<dbReference type="Pfam" id="PF13489">
    <property type="entry name" value="Methyltransf_23"/>
    <property type="match status" value="1"/>
</dbReference>
<dbReference type="RefSeq" id="WP_221632668.1">
    <property type="nucleotide sequence ID" value="NZ_BAAAKX010000015.1"/>
</dbReference>
<dbReference type="CDD" id="cd02440">
    <property type="entry name" value="AdoMet_MTases"/>
    <property type="match status" value="1"/>
</dbReference>
<sequence length="234" mass="25622">MQAQAREGYRGTGPGDITPDGCAVQLYARLPVGNEPDVIAAAVPSQARLLELGSGAGRMTHALLERGFEVTAVDESPAMLERIHGARTVASSIETLDLADRFDVVLLASFLVHAGDPRVRQGLLETCRRHVVDDGCVLVQREGADWHDQVPRETRHGDGVVRVLSSHDVGDGVRSVEVEYVFPDARWTHTFRSRPLSTEAFEQALQDAGLVVDRYLTPDHTWVQARPAVPEEDT</sequence>
<evidence type="ECO:0000313" key="1">
    <source>
        <dbReference type="EMBL" id="TQL56879.1"/>
    </source>
</evidence>
<name>A0A542Z956_9MICO</name>
<keyword evidence="1" id="KW-0489">Methyltransferase</keyword>
<accession>A0A542Z956</accession>
<dbReference type="GO" id="GO:0032259">
    <property type="term" value="P:methylation"/>
    <property type="evidence" value="ECO:0007669"/>
    <property type="project" value="UniProtKB-KW"/>
</dbReference>
<dbReference type="InterPro" id="IPR029063">
    <property type="entry name" value="SAM-dependent_MTases_sf"/>
</dbReference>
<dbReference type="GO" id="GO:0008168">
    <property type="term" value="F:methyltransferase activity"/>
    <property type="evidence" value="ECO:0007669"/>
    <property type="project" value="UniProtKB-KW"/>
</dbReference>
<evidence type="ECO:0000313" key="2">
    <source>
        <dbReference type="Proteomes" id="UP000319514"/>
    </source>
</evidence>
<dbReference type="Proteomes" id="UP000319514">
    <property type="component" value="Unassembled WGS sequence"/>
</dbReference>
<protein>
    <submittedName>
        <fullName evidence="1">Methyltransferase family protein</fullName>
    </submittedName>
</protein>
<keyword evidence="2" id="KW-1185">Reference proteome</keyword>
<dbReference type="EMBL" id="VFOQ01000002">
    <property type="protein sequence ID" value="TQL56879.1"/>
    <property type="molecule type" value="Genomic_DNA"/>
</dbReference>
<reference evidence="1 2" key="1">
    <citation type="submission" date="2019-06" db="EMBL/GenBank/DDBJ databases">
        <title>Sequencing the genomes of 1000 actinobacteria strains.</title>
        <authorList>
            <person name="Klenk H.-P."/>
        </authorList>
    </citation>
    <scope>NUCLEOTIDE SEQUENCE [LARGE SCALE GENOMIC DNA]</scope>
    <source>
        <strain evidence="1 2">DSM 18082</strain>
    </source>
</reference>
<organism evidence="1 2">
    <name type="scientific">Oryzihumus leptocrescens</name>
    <dbReference type="NCBI Taxonomy" id="297536"/>
    <lineage>
        <taxon>Bacteria</taxon>
        <taxon>Bacillati</taxon>
        <taxon>Actinomycetota</taxon>
        <taxon>Actinomycetes</taxon>
        <taxon>Micrococcales</taxon>
        <taxon>Intrasporangiaceae</taxon>
        <taxon>Oryzihumus</taxon>
    </lineage>
</organism>
<dbReference type="SUPFAM" id="SSF53335">
    <property type="entry name" value="S-adenosyl-L-methionine-dependent methyltransferases"/>
    <property type="match status" value="1"/>
</dbReference>
<keyword evidence="1" id="KW-0808">Transferase</keyword>
<comment type="caution">
    <text evidence="1">The sequence shown here is derived from an EMBL/GenBank/DDBJ whole genome shotgun (WGS) entry which is preliminary data.</text>
</comment>
<dbReference type="Gene3D" id="2.20.130.10">
    <property type="entry name" value="CAC2371-like domains"/>
    <property type="match status" value="1"/>
</dbReference>
<gene>
    <name evidence="1" type="ORF">FB474_3642</name>
</gene>